<dbReference type="InterPro" id="IPR002725">
    <property type="entry name" value="YgjP-like_metallopeptidase"/>
</dbReference>
<sequence>MSIEVRHIKVSGLSVDVVRKDIKNLHLGVYPPHGRVRVAVPFSVSDDAVRLAVIGKLGWIRRQQEKFDAQPRQSRREMVSGESHYFQGRRYRLRVVVHDGSASVVLRNRSSMELRVRSGMDAEQRLNILERWYREQLRAMVPALLEKWQPLLGVDVAHWGIKKMKTKWGSCNVDARRIWLNLELAKKPVQCLEYVVVHELIHLTERHHNDRFTALMDQNLPHWRAYREELNRAPLAHEDWVR</sequence>
<name>A0A848P8I5_9RALS</name>
<feature type="domain" description="YgjP-like metallopeptidase" evidence="1">
    <location>
        <begin position="27"/>
        <end position="232"/>
    </location>
</feature>
<dbReference type="Proteomes" id="UP000575469">
    <property type="component" value="Unassembled WGS sequence"/>
</dbReference>
<organism evidence="2 3">
    <name type="scientific">Ralstonia insidiosa</name>
    <dbReference type="NCBI Taxonomy" id="190721"/>
    <lineage>
        <taxon>Bacteria</taxon>
        <taxon>Pseudomonadati</taxon>
        <taxon>Pseudomonadota</taxon>
        <taxon>Betaproteobacteria</taxon>
        <taxon>Burkholderiales</taxon>
        <taxon>Burkholderiaceae</taxon>
        <taxon>Ralstonia</taxon>
    </lineage>
</organism>
<dbReference type="AlphaFoldDB" id="A0A848P8I5"/>
<protein>
    <submittedName>
        <fullName evidence="2">M48 family metallopeptidase</fullName>
    </submittedName>
</protein>
<proteinExistence type="predicted"/>
<comment type="caution">
    <text evidence="2">The sequence shown here is derived from an EMBL/GenBank/DDBJ whole genome shotgun (WGS) entry which is preliminary data.</text>
</comment>
<dbReference type="Gene3D" id="3.30.2010.10">
    <property type="entry name" value="Metalloproteases ('zincins'), catalytic domain"/>
    <property type="match status" value="1"/>
</dbReference>
<evidence type="ECO:0000259" key="1">
    <source>
        <dbReference type="Pfam" id="PF01863"/>
    </source>
</evidence>
<evidence type="ECO:0000313" key="2">
    <source>
        <dbReference type="EMBL" id="NMV42060.1"/>
    </source>
</evidence>
<dbReference type="Pfam" id="PF01863">
    <property type="entry name" value="YgjP-like"/>
    <property type="match status" value="1"/>
</dbReference>
<dbReference type="RefSeq" id="WP_169342000.1">
    <property type="nucleotide sequence ID" value="NZ_JABBZM010000045.1"/>
</dbReference>
<dbReference type="PANTHER" id="PTHR30399">
    <property type="entry name" value="UNCHARACTERIZED PROTEIN YGJP"/>
    <property type="match status" value="1"/>
</dbReference>
<dbReference type="PANTHER" id="PTHR30399:SF1">
    <property type="entry name" value="UTP PYROPHOSPHATASE"/>
    <property type="match status" value="1"/>
</dbReference>
<gene>
    <name evidence="2" type="ORF">HGR00_29515</name>
</gene>
<evidence type="ECO:0000313" key="3">
    <source>
        <dbReference type="Proteomes" id="UP000575469"/>
    </source>
</evidence>
<reference evidence="2 3" key="1">
    <citation type="submission" date="2020-04" db="EMBL/GenBank/DDBJ databases">
        <title>Ralstonia insidiosa genome sequencing and assembly.</title>
        <authorList>
            <person name="Martins R.C.R."/>
            <person name="Perdigao-Neto L.V."/>
            <person name="Levin A.S.S."/>
            <person name="Costa S.F."/>
        </authorList>
    </citation>
    <scope>NUCLEOTIDE SEQUENCE [LARGE SCALE GENOMIC DNA]</scope>
    <source>
        <strain evidence="2 3">5047</strain>
    </source>
</reference>
<dbReference type="EMBL" id="JABBZM010000045">
    <property type="protein sequence ID" value="NMV42060.1"/>
    <property type="molecule type" value="Genomic_DNA"/>
</dbReference>
<dbReference type="InterPro" id="IPR053136">
    <property type="entry name" value="UTP_pyrophosphatase-like"/>
</dbReference>
<accession>A0A848P8I5</accession>
<dbReference type="CDD" id="cd07344">
    <property type="entry name" value="M48_yhfN_like"/>
    <property type="match status" value="1"/>
</dbReference>